<keyword evidence="3" id="KW-1185">Reference proteome</keyword>
<gene>
    <name evidence="2" type="ORF">SAMN07250955_11519</name>
</gene>
<dbReference type="EMBL" id="FYEH01000015">
    <property type="protein sequence ID" value="SNB76438.1"/>
    <property type="molecule type" value="Genomic_DNA"/>
</dbReference>
<dbReference type="CDD" id="cd08946">
    <property type="entry name" value="SDR_e"/>
    <property type="match status" value="1"/>
</dbReference>
<dbReference type="Pfam" id="PF01370">
    <property type="entry name" value="Epimerase"/>
    <property type="match status" value="1"/>
</dbReference>
<sequence>MRVALTGATGLVGQYIARELQGQGHDLVLLLRPGARVAPLPRPALIVEGDLGATPPRTFLHGTDALVHAAFQHEPGRYRGGQGQDLTGFLRTNLMGSLALLEAARREGVGRAILLSSRAVYGQRSWAGRLDERHPAWPETHYGALKLALEGFARAFAREDGWPVTVLRPTGVYGIAEPFERTKWLGLVKAAIAGDVVPVGRASEVHAADVARAVALLLEQPTACVGGQCFNCSDRMVSTREIVAIVQSMTGARGPLPGEQVDDAFIEMDSGRLTALGLRFGGLPRLEATLKEICGRLGVLAA</sequence>
<dbReference type="PANTHER" id="PTHR48079:SF6">
    <property type="entry name" value="NAD(P)-BINDING DOMAIN-CONTAINING PROTEIN-RELATED"/>
    <property type="match status" value="1"/>
</dbReference>
<protein>
    <submittedName>
        <fullName evidence="2">Nucleoside-diphosphate-sugar epimerase</fullName>
    </submittedName>
</protein>
<dbReference type="PANTHER" id="PTHR48079">
    <property type="entry name" value="PROTEIN YEEZ"/>
    <property type="match status" value="1"/>
</dbReference>
<dbReference type="RefSeq" id="WP_088562610.1">
    <property type="nucleotide sequence ID" value="NZ_FYEH01000015.1"/>
</dbReference>
<dbReference type="OrthoDB" id="9814124at2"/>
<dbReference type="InterPro" id="IPR051783">
    <property type="entry name" value="NAD(P)-dependent_oxidoreduct"/>
</dbReference>
<evidence type="ECO:0000313" key="2">
    <source>
        <dbReference type="EMBL" id="SNB76438.1"/>
    </source>
</evidence>
<dbReference type="Proteomes" id="UP000197065">
    <property type="component" value="Unassembled WGS sequence"/>
</dbReference>
<accession>A0A212RUZ5</accession>
<evidence type="ECO:0000313" key="3">
    <source>
        <dbReference type="Proteomes" id="UP000197065"/>
    </source>
</evidence>
<dbReference type="InterPro" id="IPR001509">
    <property type="entry name" value="Epimerase_deHydtase"/>
</dbReference>
<reference evidence="2 3" key="1">
    <citation type="submission" date="2017-06" db="EMBL/GenBank/DDBJ databases">
        <authorList>
            <person name="Kim H.J."/>
            <person name="Triplett B.A."/>
        </authorList>
    </citation>
    <scope>NUCLEOTIDE SEQUENCE [LARGE SCALE GENOMIC DNA]</scope>
    <source>
        <strain evidence="2 3">B29T1</strain>
    </source>
</reference>
<dbReference type="AlphaFoldDB" id="A0A212RUZ5"/>
<dbReference type="GO" id="GO:0004029">
    <property type="term" value="F:aldehyde dehydrogenase (NAD+) activity"/>
    <property type="evidence" value="ECO:0007669"/>
    <property type="project" value="TreeGrafter"/>
</dbReference>
<dbReference type="GO" id="GO:0005737">
    <property type="term" value="C:cytoplasm"/>
    <property type="evidence" value="ECO:0007669"/>
    <property type="project" value="TreeGrafter"/>
</dbReference>
<dbReference type="Gene3D" id="3.40.50.720">
    <property type="entry name" value="NAD(P)-binding Rossmann-like Domain"/>
    <property type="match status" value="1"/>
</dbReference>
<dbReference type="InterPro" id="IPR036291">
    <property type="entry name" value="NAD(P)-bd_dom_sf"/>
</dbReference>
<name>A0A212RUZ5_9PROT</name>
<proteinExistence type="predicted"/>
<dbReference type="SUPFAM" id="SSF51735">
    <property type="entry name" value="NAD(P)-binding Rossmann-fold domains"/>
    <property type="match status" value="1"/>
</dbReference>
<evidence type="ECO:0000259" key="1">
    <source>
        <dbReference type="Pfam" id="PF01370"/>
    </source>
</evidence>
<organism evidence="2 3">
    <name type="scientific">Arboricoccus pini</name>
    <dbReference type="NCBI Taxonomy" id="1963835"/>
    <lineage>
        <taxon>Bacteria</taxon>
        <taxon>Pseudomonadati</taxon>
        <taxon>Pseudomonadota</taxon>
        <taxon>Alphaproteobacteria</taxon>
        <taxon>Geminicoccales</taxon>
        <taxon>Geminicoccaceae</taxon>
        <taxon>Arboricoccus</taxon>
    </lineage>
</organism>
<feature type="domain" description="NAD-dependent epimerase/dehydratase" evidence="1">
    <location>
        <begin position="4"/>
        <end position="232"/>
    </location>
</feature>